<accession>L1Q473</accession>
<name>L1Q473_9CLOT</name>
<sequence length="59" mass="6988">MTKATTIKFFNINKITLKNDIILTQIHSIIKVNKFLFLANKNKLCFIELWGEINKWTSF</sequence>
<protein>
    <submittedName>
        <fullName evidence="1">Uncharacterized protein</fullName>
    </submittedName>
</protein>
<organism evidence="1 2">
    <name type="scientific">Clostridium celatum DSM 1785</name>
    <dbReference type="NCBI Taxonomy" id="545697"/>
    <lineage>
        <taxon>Bacteria</taxon>
        <taxon>Bacillati</taxon>
        <taxon>Bacillota</taxon>
        <taxon>Clostridia</taxon>
        <taxon>Eubacteriales</taxon>
        <taxon>Clostridiaceae</taxon>
        <taxon>Clostridium</taxon>
    </lineage>
</organism>
<evidence type="ECO:0000313" key="2">
    <source>
        <dbReference type="Proteomes" id="UP000010420"/>
    </source>
</evidence>
<dbReference type="EMBL" id="AMEZ01000120">
    <property type="protein sequence ID" value="EKY22778.1"/>
    <property type="molecule type" value="Genomic_DNA"/>
</dbReference>
<comment type="caution">
    <text evidence="1">The sequence shown here is derived from an EMBL/GenBank/DDBJ whole genome shotgun (WGS) entry which is preliminary data.</text>
</comment>
<dbReference type="STRING" id="545697.HMPREF0216_03142"/>
<gene>
    <name evidence="1" type="ORF">HMPREF0216_03142</name>
</gene>
<reference evidence="1 2" key="1">
    <citation type="submission" date="2012-05" db="EMBL/GenBank/DDBJ databases">
        <authorList>
            <person name="Weinstock G."/>
            <person name="Sodergren E."/>
            <person name="Lobos E.A."/>
            <person name="Fulton L."/>
            <person name="Fulton R."/>
            <person name="Courtney L."/>
            <person name="Fronick C."/>
            <person name="O'Laughlin M."/>
            <person name="Godfrey J."/>
            <person name="Wilson R.M."/>
            <person name="Miner T."/>
            <person name="Farmer C."/>
            <person name="Delehaunty K."/>
            <person name="Cordes M."/>
            <person name="Minx P."/>
            <person name="Tomlinson C."/>
            <person name="Chen J."/>
            <person name="Wollam A."/>
            <person name="Pepin K.H."/>
            <person name="Bhonagiri V."/>
            <person name="Zhang X."/>
            <person name="Suruliraj S."/>
            <person name="Warren W."/>
            <person name="Mitreva M."/>
            <person name="Mardis E.R."/>
            <person name="Wilson R.K."/>
        </authorList>
    </citation>
    <scope>NUCLEOTIDE SEQUENCE [LARGE SCALE GENOMIC DNA]</scope>
    <source>
        <strain evidence="1 2">DSM 1785</strain>
    </source>
</reference>
<dbReference type="AlphaFoldDB" id="L1Q473"/>
<proteinExistence type="predicted"/>
<dbReference type="HOGENOM" id="CLU_2952133_0_0_9"/>
<keyword evidence="2" id="KW-1185">Reference proteome</keyword>
<evidence type="ECO:0000313" key="1">
    <source>
        <dbReference type="EMBL" id="EKY22778.1"/>
    </source>
</evidence>
<dbReference type="Proteomes" id="UP000010420">
    <property type="component" value="Unassembled WGS sequence"/>
</dbReference>